<dbReference type="PANTHER" id="PTHR44394">
    <property type="entry name" value="BETA-ALANINE-ACTIVATING ENZYME"/>
    <property type="match status" value="1"/>
</dbReference>
<dbReference type="InterPro" id="IPR000873">
    <property type="entry name" value="AMP-dep_synth/lig_dom"/>
</dbReference>
<evidence type="ECO:0000259" key="2">
    <source>
        <dbReference type="Pfam" id="PF13570"/>
    </source>
</evidence>
<keyword evidence="4" id="KW-1185">Reference proteome</keyword>
<evidence type="ECO:0000259" key="1">
    <source>
        <dbReference type="Pfam" id="PF00501"/>
    </source>
</evidence>
<dbReference type="STRING" id="7398.A0A1A9ZD75"/>
<dbReference type="AlphaFoldDB" id="A0A1A9ZD75"/>
<reference evidence="3" key="2">
    <citation type="submission" date="2020-05" db="UniProtKB">
        <authorList>
            <consortium name="EnsemblMetazoa"/>
        </authorList>
    </citation>
    <scope>IDENTIFICATION</scope>
    <source>
        <strain evidence="3">IAEA</strain>
    </source>
</reference>
<dbReference type="InterPro" id="IPR002372">
    <property type="entry name" value="PQQ_rpt_dom"/>
</dbReference>
<dbReference type="SUPFAM" id="SSF56801">
    <property type="entry name" value="Acetyl-CoA synthetase-like"/>
    <property type="match status" value="1"/>
</dbReference>
<dbReference type="SMART" id="SM00564">
    <property type="entry name" value="PQQ"/>
    <property type="match status" value="2"/>
</dbReference>
<dbReference type="Gene3D" id="3.40.50.12780">
    <property type="entry name" value="N-terminal domain of ligase-like"/>
    <property type="match status" value="1"/>
</dbReference>
<organism evidence="3 4">
    <name type="scientific">Glossina pallidipes</name>
    <name type="common">Tsetse fly</name>
    <dbReference type="NCBI Taxonomy" id="7398"/>
    <lineage>
        <taxon>Eukaryota</taxon>
        <taxon>Metazoa</taxon>
        <taxon>Ecdysozoa</taxon>
        <taxon>Arthropoda</taxon>
        <taxon>Hexapoda</taxon>
        <taxon>Insecta</taxon>
        <taxon>Pterygota</taxon>
        <taxon>Neoptera</taxon>
        <taxon>Endopterygota</taxon>
        <taxon>Diptera</taxon>
        <taxon>Brachycera</taxon>
        <taxon>Muscomorpha</taxon>
        <taxon>Hippoboscoidea</taxon>
        <taxon>Glossinidae</taxon>
        <taxon>Glossina</taxon>
    </lineage>
</organism>
<evidence type="ECO:0000313" key="3">
    <source>
        <dbReference type="EnsemblMetazoa" id="GPAI011108-PA"/>
    </source>
</evidence>
<sequence>MEEKCYEIKYLRKFCKNIFIYHRFDENNEEIFSYENILKTVEEVLEYFHQHGIEKKVGVGINMPENSVEGCVLLLSILNNDCRFYGFNDSESSLNRSVKSGEIAYVFTTKPVDFKETYLCHLPKLNVLNESYFVIKLKTSTLSLTDLPLCQYSIATSGSTGESKLVHVPYKCIQPNITSLSSLLKIETSDIIFLGSPITFDPFVVELFLALANGAALLITSNKIRLSSNRLSHVLFPSKFGLKGVSILQTTPSLFRLFDKEIIRNVIFDKTNTLRCLILGGEEFPSYAEIFGWLPQSTNKLFNKRVFNIYGVTEVSCWSTIYEVNFHNPSPTECSIPLGKALDNETVLRIVDENGKVLTDDAAVGELQIYSTTRYCYVPQFDQHPIRQKHSIIFRNTGDLVKRASDGNVYYLGRLNNTIKRLGKRLCLDSLSQKIENIFRKGNITNRVLCLWNGEANKLILCVEIGQTTSTVEGPLLQELLRDSLDNFEQPDSIYNLQKFPLTAHGKINRFQLIKIVNALEEKEHKTALQIFKEFLQNIMGINDGILTNNTHYVEENTTKRSKLTTNLSFSHAGGTSFQALSLATEIDSILPQSVDQPSLLDMLLDTSVTINDIMKFLSSLDERRIEVQTFSATLSLTRKLFKLVWSANLHKCVDASPSLYEENVVAVGSHSHLLLVLNANDGEEISKLTLMDRIESPVLFVTSQLAVVGCYDGFLYAFDFQQGSIKWRTNVGGIIKAKPLQISDILVVASYAEDFNLLAVSLRVMKYTYRHEGKISVTYHLQDVTTKWRLKVGSKGIFSSPLKVGEKLCLICTLDGTYCLLRSDDGSLVWSHQMKSPIFATPALVKCSKQSVIAIAEVRGKISICEAKSGQTISTFTADGNIFSSFAVHNQDLKHAYLIFGCYDKNVYCLNFASTSCKLSLTWKISLNAPIYSTPILLYRTKDNEPDILICATNGLMILANLKTALQHSFYNLEAEIFSTPCSASNGKRIFIGSRNNCLQAFKIQ</sequence>
<dbReference type="Proteomes" id="UP000092445">
    <property type="component" value="Unassembled WGS sequence"/>
</dbReference>
<dbReference type="VEuPathDB" id="VectorBase:GPAI011108"/>
<reference evidence="4" key="1">
    <citation type="submission" date="2014-03" db="EMBL/GenBank/DDBJ databases">
        <authorList>
            <person name="Aksoy S."/>
            <person name="Warren W."/>
            <person name="Wilson R.K."/>
        </authorList>
    </citation>
    <scope>NUCLEOTIDE SEQUENCE [LARGE SCALE GENOMIC DNA]</scope>
    <source>
        <strain evidence="4">IAEA</strain>
    </source>
</reference>
<proteinExistence type="predicted"/>
<protein>
    <submittedName>
        <fullName evidence="3">Uncharacterized protein</fullName>
    </submittedName>
</protein>
<feature type="domain" description="Pyrrolo-quinoline quinone repeat" evidence="2">
    <location>
        <begin position="650"/>
        <end position="1005"/>
    </location>
</feature>
<dbReference type="GO" id="GO:0043041">
    <property type="term" value="P:amino acid activation for nonribosomal peptide biosynthetic process"/>
    <property type="evidence" value="ECO:0007669"/>
    <property type="project" value="TreeGrafter"/>
</dbReference>
<feature type="domain" description="AMP-dependent synthetase/ligase" evidence="1">
    <location>
        <begin position="27"/>
        <end position="369"/>
    </location>
</feature>
<dbReference type="Gene3D" id="2.130.10.10">
    <property type="entry name" value="YVTN repeat-like/Quinoprotein amine dehydrogenase"/>
    <property type="match status" value="1"/>
</dbReference>
<dbReference type="EnsemblMetazoa" id="GPAI011108-RA">
    <property type="protein sequence ID" value="GPAI011108-PA"/>
    <property type="gene ID" value="GPAI011108"/>
</dbReference>
<dbReference type="InterPro" id="IPR018391">
    <property type="entry name" value="PQQ_b-propeller_rpt"/>
</dbReference>
<name>A0A1A9ZD75_GLOPL</name>
<dbReference type="Gene3D" id="3.30.300.30">
    <property type="match status" value="1"/>
</dbReference>
<dbReference type="Pfam" id="PF13570">
    <property type="entry name" value="Beta-prop_ACSF4"/>
    <property type="match status" value="1"/>
</dbReference>
<dbReference type="PANTHER" id="PTHR44394:SF1">
    <property type="entry name" value="BETA-ALANINE-ACTIVATING ENZYME"/>
    <property type="match status" value="1"/>
</dbReference>
<accession>A0A1A9ZD75</accession>
<dbReference type="SUPFAM" id="SSF50998">
    <property type="entry name" value="Quinoprotein alcohol dehydrogenase-like"/>
    <property type="match status" value="1"/>
</dbReference>
<dbReference type="Pfam" id="PF00501">
    <property type="entry name" value="AMP-binding"/>
    <property type="match status" value="1"/>
</dbReference>
<dbReference type="InterPro" id="IPR011047">
    <property type="entry name" value="Quinoprotein_ADH-like_sf"/>
</dbReference>
<dbReference type="InterPro" id="IPR045851">
    <property type="entry name" value="AMP-bd_C_sf"/>
</dbReference>
<dbReference type="InterPro" id="IPR015943">
    <property type="entry name" value="WD40/YVTN_repeat-like_dom_sf"/>
</dbReference>
<evidence type="ECO:0000313" key="4">
    <source>
        <dbReference type="Proteomes" id="UP000092445"/>
    </source>
</evidence>
<dbReference type="InterPro" id="IPR042099">
    <property type="entry name" value="ANL_N_sf"/>
</dbReference>
<dbReference type="InterPro" id="IPR052091">
    <property type="entry name" value="Beta-ala_Activ/Resist"/>
</dbReference>